<dbReference type="PANTHER" id="PTHR43005">
    <property type="entry name" value="BLR7065 PROTEIN"/>
    <property type="match status" value="1"/>
</dbReference>
<keyword evidence="6 7" id="KW-0472">Membrane</keyword>
<evidence type="ECO:0000313" key="9">
    <source>
        <dbReference type="EMBL" id="SEN46127.1"/>
    </source>
</evidence>
<dbReference type="Pfam" id="PF00528">
    <property type="entry name" value="BPD_transp_1"/>
    <property type="match status" value="1"/>
</dbReference>
<organism evidence="9 10">
    <name type="scientific">Loktanella fryxellensis</name>
    <dbReference type="NCBI Taxonomy" id="245187"/>
    <lineage>
        <taxon>Bacteria</taxon>
        <taxon>Pseudomonadati</taxon>
        <taxon>Pseudomonadota</taxon>
        <taxon>Alphaproteobacteria</taxon>
        <taxon>Rhodobacterales</taxon>
        <taxon>Roseobacteraceae</taxon>
        <taxon>Loktanella</taxon>
    </lineage>
</organism>
<dbReference type="Gene3D" id="1.10.3720.10">
    <property type="entry name" value="MetI-like"/>
    <property type="match status" value="1"/>
</dbReference>
<keyword evidence="3" id="KW-1003">Cell membrane</keyword>
<name>A0A1H8GRK9_9RHOB</name>
<reference evidence="9 10" key="1">
    <citation type="submission" date="2016-10" db="EMBL/GenBank/DDBJ databases">
        <authorList>
            <person name="de Groot N.N."/>
        </authorList>
    </citation>
    <scope>NUCLEOTIDE SEQUENCE [LARGE SCALE GENOMIC DNA]</scope>
    <source>
        <strain evidence="9 10">DSM 16213</strain>
    </source>
</reference>
<sequence>MTAASPARHSRGPAPADGHPLPWLVPAVAVLALFYAIPVLDVFRLAFSDASLLAPATRVTTDAVRGTLTDPALLSVLGTTAVFTGITVAALQLMGLAIALVIIRGEDRGLPGMAAFRTLVLAAWVVPGIANGLVWGMLFDEAPYGTLNSLLGSVGIGPVAWLSDPQMAMVSAMIANLWQGTAFSMIVFYAGRKGIDPVLYEVAELDAATPWQTFRYITLPLLRRLIAVNTILIAVQTLNTFDSILALTGGGPGRATEVLALFTFNTVFYNLDLAGGSVLALLLFGISMVLALVVLRGMGRERAAA</sequence>
<evidence type="ECO:0000256" key="3">
    <source>
        <dbReference type="ARBA" id="ARBA00022475"/>
    </source>
</evidence>
<accession>A0A1H8GRK9</accession>
<dbReference type="AlphaFoldDB" id="A0A1H8GRK9"/>
<evidence type="ECO:0000256" key="7">
    <source>
        <dbReference type="RuleBase" id="RU363032"/>
    </source>
</evidence>
<keyword evidence="10" id="KW-1185">Reference proteome</keyword>
<comment type="similarity">
    <text evidence="7">Belongs to the binding-protein-dependent transport system permease family.</text>
</comment>
<dbReference type="PANTHER" id="PTHR43005:SF1">
    <property type="entry name" value="SPERMIDINE_PUTRESCINE TRANSPORT SYSTEM PERMEASE PROTEIN"/>
    <property type="match status" value="1"/>
</dbReference>
<dbReference type="CDD" id="cd06261">
    <property type="entry name" value="TM_PBP2"/>
    <property type="match status" value="1"/>
</dbReference>
<evidence type="ECO:0000313" key="10">
    <source>
        <dbReference type="Proteomes" id="UP000199585"/>
    </source>
</evidence>
<feature type="transmembrane region" description="Helical" evidence="7">
    <location>
        <begin position="115"/>
        <end position="138"/>
    </location>
</feature>
<dbReference type="SUPFAM" id="SSF161098">
    <property type="entry name" value="MetI-like"/>
    <property type="match status" value="1"/>
</dbReference>
<dbReference type="InterPro" id="IPR035906">
    <property type="entry name" value="MetI-like_sf"/>
</dbReference>
<feature type="domain" description="ABC transmembrane type-1" evidence="8">
    <location>
        <begin position="77"/>
        <end position="294"/>
    </location>
</feature>
<dbReference type="STRING" id="245187.SAMN04488003_11744"/>
<keyword evidence="2 7" id="KW-0813">Transport</keyword>
<gene>
    <name evidence="9" type="ORF">SAMN04488003_11744</name>
</gene>
<proteinExistence type="inferred from homology"/>
<keyword evidence="5 7" id="KW-1133">Transmembrane helix</keyword>
<dbReference type="EMBL" id="FOCI01000017">
    <property type="protein sequence ID" value="SEN46127.1"/>
    <property type="molecule type" value="Genomic_DNA"/>
</dbReference>
<dbReference type="GO" id="GO:0005886">
    <property type="term" value="C:plasma membrane"/>
    <property type="evidence" value="ECO:0007669"/>
    <property type="project" value="UniProtKB-SubCell"/>
</dbReference>
<evidence type="ECO:0000256" key="2">
    <source>
        <dbReference type="ARBA" id="ARBA00022448"/>
    </source>
</evidence>
<feature type="transmembrane region" description="Helical" evidence="7">
    <location>
        <begin position="169"/>
        <end position="190"/>
    </location>
</feature>
<evidence type="ECO:0000256" key="1">
    <source>
        <dbReference type="ARBA" id="ARBA00004651"/>
    </source>
</evidence>
<dbReference type="PROSITE" id="PS50928">
    <property type="entry name" value="ABC_TM1"/>
    <property type="match status" value="1"/>
</dbReference>
<evidence type="ECO:0000259" key="8">
    <source>
        <dbReference type="PROSITE" id="PS50928"/>
    </source>
</evidence>
<feature type="transmembrane region" description="Helical" evidence="7">
    <location>
        <begin position="21"/>
        <end position="40"/>
    </location>
</feature>
<evidence type="ECO:0000256" key="4">
    <source>
        <dbReference type="ARBA" id="ARBA00022692"/>
    </source>
</evidence>
<feature type="transmembrane region" description="Helical" evidence="7">
    <location>
        <begin position="81"/>
        <end position="103"/>
    </location>
</feature>
<keyword evidence="4 7" id="KW-0812">Transmembrane</keyword>
<dbReference type="GO" id="GO:0055085">
    <property type="term" value="P:transmembrane transport"/>
    <property type="evidence" value="ECO:0007669"/>
    <property type="project" value="InterPro"/>
</dbReference>
<dbReference type="Proteomes" id="UP000199585">
    <property type="component" value="Unassembled WGS sequence"/>
</dbReference>
<comment type="subcellular location">
    <subcellularLocation>
        <location evidence="1 7">Cell membrane</location>
        <topology evidence="1 7">Multi-pass membrane protein</topology>
    </subcellularLocation>
</comment>
<feature type="transmembrane region" description="Helical" evidence="7">
    <location>
        <begin position="273"/>
        <end position="295"/>
    </location>
</feature>
<protein>
    <submittedName>
        <fullName evidence="9">Carbohydrate ABC transporter membrane protein 1, CUT1 family</fullName>
    </submittedName>
</protein>
<evidence type="ECO:0000256" key="5">
    <source>
        <dbReference type="ARBA" id="ARBA00022989"/>
    </source>
</evidence>
<dbReference type="InterPro" id="IPR000515">
    <property type="entry name" value="MetI-like"/>
</dbReference>
<evidence type="ECO:0000256" key="6">
    <source>
        <dbReference type="ARBA" id="ARBA00023136"/>
    </source>
</evidence>